<dbReference type="PANTHER" id="PTHR13031:SF0">
    <property type="entry name" value="RIBONUCLEASE P PROTEIN SUBUNIT P30"/>
    <property type="match status" value="1"/>
</dbReference>
<proteinExistence type="inferred from homology"/>
<evidence type="ECO:0000256" key="2">
    <source>
        <dbReference type="ARBA" id="ARBA00007331"/>
    </source>
</evidence>
<name>A0AAP0WU68_LIQFO</name>
<dbReference type="AlphaFoldDB" id="A0AAP0WU68"/>
<evidence type="ECO:0000256" key="5">
    <source>
        <dbReference type="ARBA" id="ARBA00023242"/>
    </source>
</evidence>
<reference evidence="7 8" key="1">
    <citation type="journal article" date="2024" name="Plant J.">
        <title>Genome sequences and population genomics reveal climatic adaptation and genomic divergence between two closely related sweetgum species.</title>
        <authorList>
            <person name="Xu W.Q."/>
            <person name="Ren C.Q."/>
            <person name="Zhang X.Y."/>
            <person name="Comes H.P."/>
            <person name="Liu X.H."/>
            <person name="Li Y.G."/>
            <person name="Kettle C.J."/>
            <person name="Jalonen R."/>
            <person name="Gaisberger H."/>
            <person name="Ma Y.Z."/>
            <person name="Qiu Y.X."/>
        </authorList>
    </citation>
    <scope>NUCLEOTIDE SEQUENCE [LARGE SCALE GENOMIC DNA]</scope>
    <source>
        <strain evidence="7">Hangzhou</strain>
    </source>
</reference>
<dbReference type="PANTHER" id="PTHR13031">
    <property type="entry name" value="RIBONUCLEASE P SUBUNIT P30"/>
    <property type="match status" value="1"/>
</dbReference>
<evidence type="ECO:0000256" key="4">
    <source>
        <dbReference type="ARBA" id="ARBA00022801"/>
    </source>
</evidence>
<evidence type="ECO:0000313" key="7">
    <source>
        <dbReference type="EMBL" id="KAK9279652.1"/>
    </source>
</evidence>
<feature type="compositionally biased region" description="Polar residues" evidence="6">
    <location>
        <begin position="384"/>
        <end position="409"/>
    </location>
</feature>
<comment type="caution">
    <text evidence="7">The sequence shown here is derived from an EMBL/GenBank/DDBJ whole genome shotgun (WGS) entry which is preliminary data.</text>
</comment>
<evidence type="ECO:0000256" key="6">
    <source>
        <dbReference type="SAM" id="MobiDB-lite"/>
    </source>
</evidence>
<dbReference type="FunFam" id="3.20.20.140:FF:000044">
    <property type="entry name" value="Polymerase/histidinol phosphatase-like protein"/>
    <property type="match status" value="1"/>
</dbReference>
<keyword evidence="4" id="KW-0378">Hydrolase</keyword>
<sequence>MGFFDLNIPYLEPSLSSKPTPEKPAQKTTRIKLVIKAMELGYSGVAYNRTIKGVMSDADYCSISPLSLSSLLKLAPSLSSSVKLHRDLLGVPMSSPFRQYKRLTVTVDSAAQATSLNSGNPVLKTYDLVAVRPMNQNAFDQACQTSEVDIITIDFSEKLPFRLKLPLVKAAIQRGIYFEIMYSSLIADVQTRRQMISNAKLLVDWTRGKNLIFSSAAPSVNELRGPNDVANLASLLGMSMERAKAAISKNCRTLIVNALRKKKCYKGAIRVEVMSSGEQFDSKEPWFGDGLKWDPISSGEGDLLLDDMAKSFSASSKVCKTVKAIDFASIMDSIPSHGLQFKVPSHGLQVKELISGTQAVLQPPDNGKNHISAAEVIEVSMATNGASEQPETDQSSLNDTPATYQTSGCEDSKKDFSPDSSSKDFANAEEIGSRTTTSEEEPKSLTGLDVYFAPIETETHDFQLQNCISSCEPNVVLPDENIIFHKTAREMEFDAASDDTSTPFRNHSAFQNEETERSKGFDVILGAKNVVVDEVLSELNITNQADTSLASTNVCLHSNSLEREEIRELRDDEVLLADGKPSVEHCDEIEGKNDYLVANHEQLKDVIMEDQKQGEDHTEINYPTWDEFISGKRRAKQRTPHRSFLFPFKPLLNPIPFKKKARKFKNKIKMV</sequence>
<organism evidence="7 8">
    <name type="scientific">Liquidambar formosana</name>
    <name type="common">Formosan gum</name>
    <dbReference type="NCBI Taxonomy" id="63359"/>
    <lineage>
        <taxon>Eukaryota</taxon>
        <taxon>Viridiplantae</taxon>
        <taxon>Streptophyta</taxon>
        <taxon>Embryophyta</taxon>
        <taxon>Tracheophyta</taxon>
        <taxon>Spermatophyta</taxon>
        <taxon>Magnoliopsida</taxon>
        <taxon>eudicotyledons</taxon>
        <taxon>Gunneridae</taxon>
        <taxon>Pentapetalae</taxon>
        <taxon>Saxifragales</taxon>
        <taxon>Altingiaceae</taxon>
        <taxon>Liquidambar</taxon>
    </lineage>
</organism>
<dbReference type="GO" id="GO:0003723">
    <property type="term" value="F:RNA binding"/>
    <property type="evidence" value="ECO:0007669"/>
    <property type="project" value="TreeGrafter"/>
</dbReference>
<evidence type="ECO:0000313" key="8">
    <source>
        <dbReference type="Proteomes" id="UP001415857"/>
    </source>
</evidence>
<evidence type="ECO:0000256" key="1">
    <source>
        <dbReference type="ARBA" id="ARBA00004123"/>
    </source>
</evidence>
<dbReference type="Pfam" id="PF01876">
    <property type="entry name" value="RNase_P_p30"/>
    <property type="match status" value="1"/>
</dbReference>
<dbReference type="GO" id="GO:0008033">
    <property type="term" value="P:tRNA processing"/>
    <property type="evidence" value="ECO:0007669"/>
    <property type="project" value="UniProtKB-KW"/>
</dbReference>
<protein>
    <submittedName>
        <fullName evidence="7">Uncharacterized protein</fullName>
    </submittedName>
</protein>
<dbReference type="InterPro" id="IPR002738">
    <property type="entry name" value="RNase_P_p30"/>
</dbReference>
<dbReference type="GO" id="GO:0016787">
    <property type="term" value="F:hydrolase activity"/>
    <property type="evidence" value="ECO:0007669"/>
    <property type="project" value="UniProtKB-KW"/>
</dbReference>
<keyword evidence="3" id="KW-0819">tRNA processing</keyword>
<dbReference type="GO" id="GO:0005655">
    <property type="term" value="C:nucleolar ribonuclease P complex"/>
    <property type="evidence" value="ECO:0007669"/>
    <property type="project" value="TreeGrafter"/>
</dbReference>
<dbReference type="InterPro" id="IPR016195">
    <property type="entry name" value="Pol/histidinol_Pase-like"/>
</dbReference>
<gene>
    <name evidence="7" type="ORF">L1049_013332</name>
</gene>
<keyword evidence="8" id="KW-1185">Reference proteome</keyword>
<dbReference type="Gene3D" id="3.20.20.140">
    <property type="entry name" value="Metal-dependent hydrolases"/>
    <property type="match status" value="1"/>
</dbReference>
<dbReference type="EMBL" id="JBBPBK010000008">
    <property type="protein sequence ID" value="KAK9279652.1"/>
    <property type="molecule type" value="Genomic_DNA"/>
</dbReference>
<accession>A0AAP0WU68</accession>
<keyword evidence="5" id="KW-0539">Nucleus</keyword>
<evidence type="ECO:0000256" key="3">
    <source>
        <dbReference type="ARBA" id="ARBA00022694"/>
    </source>
</evidence>
<feature type="region of interest" description="Disordered" evidence="6">
    <location>
        <begin position="384"/>
        <end position="445"/>
    </location>
</feature>
<comment type="similarity">
    <text evidence="2">Belongs to the eukaryotic/archaeal RNase P protein component 3 family.</text>
</comment>
<comment type="subcellular location">
    <subcellularLocation>
        <location evidence="1">Nucleus</location>
    </subcellularLocation>
</comment>
<dbReference type="SUPFAM" id="SSF89550">
    <property type="entry name" value="PHP domain-like"/>
    <property type="match status" value="1"/>
</dbReference>
<dbReference type="Proteomes" id="UP001415857">
    <property type="component" value="Unassembled WGS sequence"/>
</dbReference>